<dbReference type="Proteomes" id="UP000306477">
    <property type="component" value="Unassembled WGS sequence"/>
</dbReference>
<proteinExistence type="predicted"/>
<dbReference type="PRINTS" id="PR00988">
    <property type="entry name" value="URIDINKINASE"/>
</dbReference>
<dbReference type="AlphaFoldDB" id="A0A4S3PL73"/>
<dbReference type="Gene3D" id="3.40.50.300">
    <property type="entry name" value="P-loop containing nucleotide triphosphate hydrolases"/>
    <property type="match status" value="1"/>
</dbReference>
<gene>
    <name evidence="2" type="ORF">E1I69_22575</name>
</gene>
<keyword evidence="2" id="KW-0808">Transferase</keyword>
<comment type="caution">
    <text evidence="2">The sequence shown here is derived from an EMBL/GenBank/DDBJ whole genome shotgun (WGS) entry which is preliminary data.</text>
</comment>
<dbReference type="GO" id="GO:0005524">
    <property type="term" value="F:ATP binding"/>
    <property type="evidence" value="ECO:0007669"/>
    <property type="project" value="InterPro"/>
</dbReference>
<dbReference type="PANTHER" id="PTHR10285">
    <property type="entry name" value="URIDINE KINASE"/>
    <property type="match status" value="1"/>
</dbReference>
<dbReference type="OrthoDB" id="1420794at2"/>
<evidence type="ECO:0000313" key="2">
    <source>
        <dbReference type="EMBL" id="THE09392.1"/>
    </source>
</evidence>
<dbReference type="EMBL" id="SLUB01000082">
    <property type="protein sequence ID" value="THE09392.1"/>
    <property type="molecule type" value="Genomic_DNA"/>
</dbReference>
<dbReference type="Pfam" id="PF00485">
    <property type="entry name" value="PRK"/>
    <property type="match status" value="1"/>
</dbReference>
<keyword evidence="3" id="KW-1185">Reference proteome</keyword>
<organism evidence="2 3">
    <name type="scientific">Bacillus timonensis</name>
    <dbReference type="NCBI Taxonomy" id="1033734"/>
    <lineage>
        <taxon>Bacteria</taxon>
        <taxon>Bacillati</taxon>
        <taxon>Bacillota</taxon>
        <taxon>Bacilli</taxon>
        <taxon>Bacillales</taxon>
        <taxon>Bacillaceae</taxon>
        <taxon>Bacillus</taxon>
    </lineage>
</organism>
<dbReference type="GO" id="GO:0016301">
    <property type="term" value="F:kinase activity"/>
    <property type="evidence" value="ECO:0007669"/>
    <property type="project" value="UniProtKB-KW"/>
</dbReference>
<sequence>MDNQFKSGDRVGFKTKKGEFNNLEQLVRSLDSIPRKQSTLLIGIDGCGGSGKSTFANKLMEKSTNVTVVHMDDFYLPSSQIMNTHPEKKPIGADFDWKRILSQVLEPISHNKEGYYQRYDWETDGLAEWHTVPIGGIVIIEGVYSIRKELAEKYDFTIWVDCPRELRISRGLLRDGEEARAMWENNWMISEDLYIEEHKPFERANLIVNGAK</sequence>
<evidence type="ECO:0000313" key="3">
    <source>
        <dbReference type="Proteomes" id="UP000306477"/>
    </source>
</evidence>
<evidence type="ECO:0000259" key="1">
    <source>
        <dbReference type="Pfam" id="PF00485"/>
    </source>
</evidence>
<dbReference type="InterPro" id="IPR027417">
    <property type="entry name" value="P-loop_NTPase"/>
</dbReference>
<accession>A0A4S3PL73</accession>
<feature type="domain" description="Phosphoribulokinase/uridine kinase" evidence="1">
    <location>
        <begin position="41"/>
        <end position="177"/>
    </location>
</feature>
<reference evidence="2 3" key="1">
    <citation type="journal article" date="2019" name="Indoor Air">
        <title>Impacts of indoor surface finishes on bacterial viability.</title>
        <authorList>
            <person name="Hu J."/>
            <person name="Maamar S.B."/>
            <person name="Glawe A.J."/>
            <person name="Gottel N."/>
            <person name="Gilbert J.A."/>
            <person name="Hartmann E.M."/>
        </authorList>
    </citation>
    <scope>NUCLEOTIDE SEQUENCE [LARGE SCALE GENOMIC DNA]</scope>
    <source>
        <strain evidence="2 3">AF060A6</strain>
    </source>
</reference>
<keyword evidence="2" id="KW-0418">Kinase</keyword>
<dbReference type="RefSeq" id="WP_136381779.1">
    <property type="nucleotide sequence ID" value="NZ_SLUB01000082.1"/>
</dbReference>
<dbReference type="SUPFAM" id="SSF52540">
    <property type="entry name" value="P-loop containing nucleoside triphosphate hydrolases"/>
    <property type="match status" value="1"/>
</dbReference>
<protein>
    <submittedName>
        <fullName evidence="2">Uridine kinase</fullName>
    </submittedName>
</protein>
<dbReference type="InterPro" id="IPR006083">
    <property type="entry name" value="PRK/URK"/>
</dbReference>
<name>A0A4S3PL73_9BACI</name>